<feature type="region of interest" description="Disordered" evidence="7">
    <location>
        <begin position="321"/>
        <end position="365"/>
    </location>
</feature>
<proteinExistence type="inferred from homology"/>
<feature type="binding site" evidence="5">
    <location>
        <position position="59"/>
    </location>
    <ligand>
        <name>ATP</name>
        <dbReference type="ChEBI" id="CHEBI:30616"/>
    </ligand>
</feature>
<dbReference type="SMART" id="SM00220">
    <property type="entry name" value="S_TKc"/>
    <property type="match status" value="1"/>
</dbReference>
<dbReference type="InterPro" id="IPR000719">
    <property type="entry name" value="Prot_kinase_dom"/>
</dbReference>
<keyword evidence="6" id="KW-0808">Transferase</keyword>
<sequence length="381" mass="43478">MPAEERKRREKGDVTPVEGKRRPDKVGQNYAVGRKLGRGSFGTIYSVVDHESGEELAVKVEKRKMRHSMLEQEAKVIKLLEGAEGIPRLHYFAMENDNTVMVIELLGPSLEDLFCSRDRRFSVKTIAMIAEQVITRLEWVHSNSYVHRDIKPENFLIGRGSAANLIYLIDYGLAKLYCDPKTQQHVAYKVNKSLTGTARYASVQAHLGAEHGRRDDLEAVGYMLLYFLRGRLPWQGYHGTSKEEKYARILENKRTIPTEVLCEGKPDAFIKYMRYCQSLNFDSKPDYRYLRRLFTDLIEEDGSADGPLFDWWLPALNSRTTEGTAESRGDNRTCHSSLTRGPTLGNTEFAENGSRKPPNSEEGQMQRRNPFACLCSRGCPR</sequence>
<evidence type="ECO:0000256" key="2">
    <source>
        <dbReference type="ARBA" id="ARBA00022741"/>
    </source>
</evidence>
<evidence type="ECO:0000256" key="5">
    <source>
        <dbReference type="PROSITE-ProRule" id="PRU10141"/>
    </source>
</evidence>
<dbReference type="PROSITE" id="PS50011">
    <property type="entry name" value="PROTEIN_KINASE_DOM"/>
    <property type="match status" value="1"/>
</dbReference>
<dbReference type="CDD" id="cd14016">
    <property type="entry name" value="STKc_CK1"/>
    <property type="match status" value="1"/>
</dbReference>
<dbReference type="AlphaFoldDB" id="A0A7S4SCY2"/>
<comment type="similarity">
    <text evidence="6">Belongs to the protein kinase superfamily.</text>
</comment>
<evidence type="ECO:0000259" key="8">
    <source>
        <dbReference type="PROSITE" id="PS50011"/>
    </source>
</evidence>
<dbReference type="GO" id="GO:0004674">
    <property type="term" value="F:protein serine/threonine kinase activity"/>
    <property type="evidence" value="ECO:0007669"/>
    <property type="project" value="UniProtKB-KW"/>
</dbReference>
<dbReference type="GO" id="GO:0005524">
    <property type="term" value="F:ATP binding"/>
    <property type="evidence" value="ECO:0007669"/>
    <property type="project" value="UniProtKB-UniRule"/>
</dbReference>
<dbReference type="PANTHER" id="PTHR11909">
    <property type="entry name" value="CASEIN KINASE-RELATED"/>
    <property type="match status" value="1"/>
</dbReference>
<keyword evidence="6" id="KW-0418">Kinase</keyword>
<dbReference type="EC" id="2.7.11.1" evidence="1"/>
<evidence type="ECO:0000256" key="6">
    <source>
        <dbReference type="RuleBase" id="RU000304"/>
    </source>
</evidence>
<dbReference type="PROSITE" id="PS00108">
    <property type="entry name" value="PROTEIN_KINASE_ST"/>
    <property type="match status" value="1"/>
</dbReference>
<evidence type="ECO:0000256" key="4">
    <source>
        <dbReference type="ARBA" id="ARBA00023860"/>
    </source>
</evidence>
<evidence type="ECO:0000256" key="7">
    <source>
        <dbReference type="SAM" id="MobiDB-lite"/>
    </source>
</evidence>
<dbReference type="InterPro" id="IPR050235">
    <property type="entry name" value="CK1_Ser-Thr_kinase"/>
</dbReference>
<evidence type="ECO:0000256" key="1">
    <source>
        <dbReference type="ARBA" id="ARBA00012513"/>
    </source>
</evidence>
<dbReference type="PROSITE" id="PS00107">
    <property type="entry name" value="PROTEIN_KINASE_ATP"/>
    <property type="match status" value="1"/>
</dbReference>
<dbReference type="EMBL" id="HBNR01068443">
    <property type="protein sequence ID" value="CAE4641832.1"/>
    <property type="molecule type" value="Transcribed_RNA"/>
</dbReference>
<dbReference type="InterPro" id="IPR017441">
    <property type="entry name" value="Protein_kinase_ATP_BS"/>
</dbReference>
<evidence type="ECO:0000256" key="3">
    <source>
        <dbReference type="ARBA" id="ARBA00022840"/>
    </source>
</evidence>
<keyword evidence="2 5" id="KW-0547">Nucleotide-binding</keyword>
<gene>
    <name evidence="9" type="ORF">AMON00008_LOCUS48447</name>
</gene>
<dbReference type="SUPFAM" id="SSF56112">
    <property type="entry name" value="Protein kinase-like (PK-like)"/>
    <property type="match status" value="1"/>
</dbReference>
<accession>A0A7S4SCY2</accession>
<feature type="compositionally biased region" description="Polar residues" evidence="7">
    <location>
        <begin position="334"/>
        <end position="346"/>
    </location>
</feature>
<keyword evidence="6" id="KW-0723">Serine/threonine-protein kinase</keyword>
<evidence type="ECO:0000313" key="9">
    <source>
        <dbReference type="EMBL" id="CAE4641832.1"/>
    </source>
</evidence>
<dbReference type="InterPro" id="IPR008271">
    <property type="entry name" value="Ser/Thr_kinase_AS"/>
</dbReference>
<dbReference type="Pfam" id="PF00069">
    <property type="entry name" value="Pkinase"/>
    <property type="match status" value="1"/>
</dbReference>
<name>A0A7S4SCY2_9DINO</name>
<protein>
    <recommendedName>
        <fullName evidence="4">Casein kinase I</fullName>
        <ecNumber evidence="1">2.7.11.1</ecNumber>
    </recommendedName>
</protein>
<feature type="region of interest" description="Disordered" evidence="7">
    <location>
        <begin position="1"/>
        <end position="25"/>
    </location>
</feature>
<feature type="domain" description="Protein kinase" evidence="8">
    <location>
        <begin position="30"/>
        <end position="298"/>
    </location>
</feature>
<keyword evidence="3 5" id="KW-0067">ATP-binding</keyword>
<dbReference type="InterPro" id="IPR011009">
    <property type="entry name" value="Kinase-like_dom_sf"/>
</dbReference>
<organism evidence="9">
    <name type="scientific">Alexandrium monilatum</name>
    <dbReference type="NCBI Taxonomy" id="311494"/>
    <lineage>
        <taxon>Eukaryota</taxon>
        <taxon>Sar</taxon>
        <taxon>Alveolata</taxon>
        <taxon>Dinophyceae</taxon>
        <taxon>Gonyaulacales</taxon>
        <taxon>Pyrocystaceae</taxon>
        <taxon>Alexandrium</taxon>
    </lineage>
</organism>
<dbReference type="Gene3D" id="1.10.510.10">
    <property type="entry name" value="Transferase(Phosphotransferase) domain 1"/>
    <property type="match status" value="1"/>
</dbReference>
<reference evidence="9" key="1">
    <citation type="submission" date="2021-01" db="EMBL/GenBank/DDBJ databases">
        <authorList>
            <person name="Corre E."/>
            <person name="Pelletier E."/>
            <person name="Niang G."/>
            <person name="Scheremetjew M."/>
            <person name="Finn R."/>
            <person name="Kale V."/>
            <person name="Holt S."/>
            <person name="Cochrane G."/>
            <person name="Meng A."/>
            <person name="Brown T."/>
            <person name="Cohen L."/>
        </authorList>
    </citation>
    <scope>NUCLEOTIDE SEQUENCE</scope>
    <source>
        <strain evidence="9">CCMP3105</strain>
    </source>
</reference>